<dbReference type="Pfam" id="PF13472">
    <property type="entry name" value="Lipase_GDSL_2"/>
    <property type="match status" value="1"/>
</dbReference>
<dbReference type="EMBL" id="JRES01000720">
    <property type="protein sequence ID" value="KNC28960.1"/>
    <property type="molecule type" value="Genomic_DNA"/>
</dbReference>
<dbReference type="GO" id="GO:0016787">
    <property type="term" value="F:hydrolase activity"/>
    <property type="evidence" value="ECO:0007669"/>
    <property type="project" value="UniProtKB-KW"/>
</dbReference>
<dbReference type="InterPro" id="IPR013830">
    <property type="entry name" value="SGNH_hydro"/>
</dbReference>
<organism evidence="3 4">
    <name type="scientific">Lucilia cuprina</name>
    <name type="common">Green bottle fly</name>
    <name type="synonym">Australian sheep blowfly</name>
    <dbReference type="NCBI Taxonomy" id="7375"/>
    <lineage>
        <taxon>Eukaryota</taxon>
        <taxon>Metazoa</taxon>
        <taxon>Ecdysozoa</taxon>
        <taxon>Arthropoda</taxon>
        <taxon>Hexapoda</taxon>
        <taxon>Insecta</taxon>
        <taxon>Pterygota</taxon>
        <taxon>Neoptera</taxon>
        <taxon>Endopterygota</taxon>
        <taxon>Diptera</taxon>
        <taxon>Brachycera</taxon>
        <taxon>Muscomorpha</taxon>
        <taxon>Oestroidea</taxon>
        <taxon>Calliphoridae</taxon>
        <taxon>Luciliinae</taxon>
        <taxon>Lucilia</taxon>
    </lineage>
</organism>
<proteinExistence type="inferred from homology"/>
<dbReference type="CDD" id="cd01820">
    <property type="entry name" value="PAF_acetylesterase_like"/>
    <property type="match status" value="1"/>
</dbReference>
<sequence length="225" mass="25897">MNPCTVATQRKDNEGDDRWLSIHKRFISECREKDPDVIFLGDCILETLQDTETWHDYFAPMHCLNFSIRGDRCENVLWRVENGELDNVKPKIVVLHVGTNNVDNKPEEIADGIYEIIQRIRSKLPDAYIVLPSLLPRGHQPNKLRDKNAQVNSLIKEKVVGLNRVQTVDIAKGLVQMDDSISHHDMFDYKNLTNTGAKKVFEPVHDLLSQILNENEQERDLTPSE</sequence>
<dbReference type="Proteomes" id="UP000037069">
    <property type="component" value="Unassembled WGS sequence"/>
</dbReference>
<dbReference type="Gene3D" id="3.40.50.1110">
    <property type="entry name" value="SGNH hydrolase"/>
    <property type="match status" value="1"/>
</dbReference>
<feature type="domain" description="SGNH hydrolase-type esterase" evidence="2">
    <location>
        <begin position="39"/>
        <end position="188"/>
    </location>
</feature>
<evidence type="ECO:0000313" key="4">
    <source>
        <dbReference type="Proteomes" id="UP000037069"/>
    </source>
</evidence>
<gene>
    <name evidence="3" type="ORF">FF38_13783</name>
</gene>
<accession>A0A0L0C9S7</accession>
<dbReference type="PANTHER" id="PTHR11852">
    <property type="entry name" value="PLATELET-ACTIVATING FACTOR ACETYLHYDROLASE"/>
    <property type="match status" value="1"/>
</dbReference>
<evidence type="ECO:0000259" key="2">
    <source>
        <dbReference type="Pfam" id="PF13472"/>
    </source>
</evidence>
<comment type="similarity">
    <text evidence="1">Belongs to the 'GDSL' lipolytic enzyme family. Platelet-activating factor acetylhydrolase IB beta/gamma subunits subfamily.</text>
</comment>
<dbReference type="OrthoDB" id="505607at2759"/>
<dbReference type="InterPro" id="IPR036514">
    <property type="entry name" value="SGNH_hydro_sf"/>
</dbReference>
<dbReference type="SUPFAM" id="SSF52266">
    <property type="entry name" value="SGNH hydrolase"/>
    <property type="match status" value="1"/>
</dbReference>
<name>A0A0L0C9S7_LUCCU</name>
<dbReference type="STRING" id="7375.A0A0L0C9S7"/>
<keyword evidence="3" id="KW-0378">Hydrolase</keyword>
<dbReference type="AlphaFoldDB" id="A0A0L0C9S7"/>
<dbReference type="PANTHER" id="PTHR11852:SF0">
    <property type="entry name" value="PLATELET-ACTIVATING FACTOR ACETYLHYDROLASE IB SUBUNIT BETA HOMOLOG"/>
    <property type="match status" value="1"/>
</dbReference>
<reference evidence="3 4" key="1">
    <citation type="journal article" date="2015" name="Nat. Commun.">
        <title>Lucilia cuprina genome unlocks parasitic fly biology to underpin future interventions.</title>
        <authorList>
            <person name="Anstead C.A."/>
            <person name="Korhonen P.K."/>
            <person name="Young N.D."/>
            <person name="Hall R.S."/>
            <person name="Jex A.R."/>
            <person name="Murali S.C."/>
            <person name="Hughes D.S."/>
            <person name="Lee S.F."/>
            <person name="Perry T."/>
            <person name="Stroehlein A.J."/>
            <person name="Ansell B.R."/>
            <person name="Breugelmans B."/>
            <person name="Hofmann A."/>
            <person name="Qu J."/>
            <person name="Dugan S."/>
            <person name="Lee S.L."/>
            <person name="Chao H."/>
            <person name="Dinh H."/>
            <person name="Han Y."/>
            <person name="Doddapaneni H.V."/>
            <person name="Worley K.C."/>
            <person name="Muzny D.M."/>
            <person name="Ioannidis P."/>
            <person name="Waterhouse R.M."/>
            <person name="Zdobnov E.M."/>
            <person name="James P.J."/>
            <person name="Bagnall N.H."/>
            <person name="Kotze A.C."/>
            <person name="Gibbs R.A."/>
            <person name="Richards S."/>
            <person name="Batterham P."/>
            <person name="Gasser R.B."/>
        </authorList>
    </citation>
    <scope>NUCLEOTIDE SEQUENCE [LARGE SCALE GENOMIC DNA]</scope>
    <source>
        <strain evidence="3 4">LS</strain>
        <tissue evidence="3">Full body</tissue>
    </source>
</reference>
<comment type="caution">
    <text evidence="3">The sequence shown here is derived from an EMBL/GenBank/DDBJ whole genome shotgun (WGS) entry which is preliminary data.</text>
</comment>
<protein>
    <submittedName>
        <fullName evidence="3">Putative platelet-activating factor acetylhydrolase IB subunit beta</fullName>
    </submittedName>
</protein>
<evidence type="ECO:0000256" key="1">
    <source>
        <dbReference type="ARBA" id="ARBA00038184"/>
    </source>
</evidence>
<dbReference type="OMA" id="AWNQYFA"/>
<keyword evidence="4" id="KW-1185">Reference proteome</keyword>
<evidence type="ECO:0000313" key="3">
    <source>
        <dbReference type="EMBL" id="KNC28960.1"/>
    </source>
</evidence>